<dbReference type="PANTHER" id="PTHR43707">
    <property type="entry name" value="HISTIDYL-TRNA SYNTHETASE"/>
    <property type="match status" value="1"/>
</dbReference>
<dbReference type="AlphaFoldDB" id="A0A0F8Z3V4"/>
<proteinExistence type="predicted"/>
<dbReference type="Gene3D" id="3.30.930.10">
    <property type="entry name" value="Bira Bifunctional Protein, Domain 2"/>
    <property type="match status" value="1"/>
</dbReference>
<evidence type="ECO:0000259" key="1">
    <source>
        <dbReference type="Pfam" id="PF13393"/>
    </source>
</evidence>
<accession>A0A0F8Z3V4</accession>
<name>A0A0F8Z3V4_9ZZZZ</name>
<dbReference type="GO" id="GO:0004821">
    <property type="term" value="F:histidine-tRNA ligase activity"/>
    <property type="evidence" value="ECO:0007669"/>
    <property type="project" value="TreeGrafter"/>
</dbReference>
<dbReference type="GO" id="GO:0005737">
    <property type="term" value="C:cytoplasm"/>
    <property type="evidence" value="ECO:0007669"/>
    <property type="project" value="InterPro"/>
</dbReference>
<feature type="domain" description="Class II Histidinyl-tRNA synthetase (HisRS)-like catalytic core" evidence="1">
    <location>
        <begin position="9"/>
        <end position="192"/>
    </location>
</feature>
<dbReference type="InterPro" id="IPR045864">
    <property type="entry name" value="aa-tRNA-synth_II/BPL/LPL"/>
</dbReference>
<dbReference type="InterPro" id="IPR041715">
    <property type="entry name" value="HisRS-like_core"/>
</dbReference>
<feature type="non-terminal residue" evidence="2">
    <location>
        <position position="195"/>
    </location>
</feature>
<protein>
    <recommendedName>
        <fullName evidence="1">Class II Histidinyl-tRNA synthetase (HisRS)-like catalytic core domain-containing protein</fullName>
    </recommendedName>
</protein>
<gene>
    <name evidence="2" type="ORF">LCGC14_3081360</name>
</gene>
<reference evidence="2" key="1">
    <citation type="journal article" date="2015" name="Nature">
        <title>Complex archaea that bridge the gap between prokaryotes and eukaryotes.</title>
        <authorList>
            <person name="Spang A."/>
            <person name="Saw J.H."/>
            <person name="Jorgensen S.L."/>
            <person name="Zaremba-Niedzwiedzka K."/>
            <person name="Martijn J."/>
            <person name="Lind A.E."/>
            <person name="van Eijk R."/>
            <person name="Schleper C."/>
            <person name="Guy L."/>
            <person name="Ettema T.J."/>
        </authorList>
    </citation>
    <scope>NUCLEOTIDE SEQUENCE</scope>
</reference>
<dbReference type="PANTHER" id="PTHR43707:SF1">
    <property type="entry name" value="HISTIDINE--TRNA LIGASE, MITOCHONDRIAL-RELATED"/>
    <property type="match status" value="1"/>
</dbReference>
<sequence>MDKPTRCRGMRDMLPDEMRRFRRVEEAFRAACLGWGYEEIRTPVLEYLHLFTTAGTLSPQMLGRVYSFLDWDGWSGERVVLRPDSTIPSARLYAECLGGGRVAKLFYVQSVFRFAEGDESREDWQCGVEVIGESQPQGDVELILLGREVLACLGLEADVRLSHPGLLRAVLARAGLDASEQIALYDRILDGDASA</sequence>
<dbReference type="EMBL" id="LAZR01065827">
    <property type="protein sequence ID" value="KKK54771.1"/>
    <property type="molecule type" value="Genomic_DNA"/>
</dbReference>
<evidence type="ECO:0000313" key="2">
    <source>
        <dbReference type="EMBL" id="KKK54771.1"/>
    </source>
</evidence>
<dbReference type="SUPFAM" id="SSF55681">
    <property type="entry name" value="Class II aaRS and biotin synthetases"/>
    <property type="match status" value="1"/>
</dbReference>
<dbReference type="InterPro" id="IPR004516">
    <property type="entry name" value="HisRS/HisZ"/>
</dbReference>
<dbReference type="Pfam" id="PF13393">
    <property type="entry name" value="tRNA-synt_His"/>
    <property type="match status" value="1"/>
</dbReference>
<dbReference type="GO" id="GO:0006427">
    <property type="term" value="P:histidyl-tRNA aminoacylation"/>
    <property type="evidence" value="ECO:0007669"/>
    <property type="project" value="TreeGrafter"/>
</dbReference>
<comment type="caution">
    <text evidence="2">The sequence shown here is derived from an EMBL/GenBank/DDBJ whole genome shotgun (WGS) entry which is preliminary data.</text>
</comment>
<organism evidence="2">
    <name type="scientific">marine sediment metagenome</name>
    <dbReference type="NCBI Taxonomy" id="412755"/>
    <lineage>
        <taxon>unclassified sequences</taxon>
        <taxon>metagenomes</taxon>
        <taxon>ecological metagenomes</taxon>
    </lineage>
</organism>